<reference evidence="2" key="1">
    <citation type="submission" date="2020-08" db="EMBL/GenBank/DDBJ databases">
        <title>Multicomponent nature underlies the extraordinary mechanical properties of spider dragline silk.</title>
        <authorList>
            <person name="Kono N."/>
            <person name="Nakamura H."/>
            <person name="Mori M."/>
            <person name="Yoshida Y."/>
            <person name="Ohtoshi R."/>
            <person name="Malay A.D."/>
            <person name="Moran D.A.P."/>
            <person name="Tomita M."/>
            <person name="Numata K."/>
            <person name="Arakawa K."/>
        </authorList>
    </citation>
    <scope>NUCLEOTIDE SEQUENCE</scope>
</reference>
<keyword evidence="1" id="KW-0472">Membrane</keyword>
<keyword evidence="1" id="KW-0812">Transmembrane</keyword>
<feature type="transmembrane region" description="Helical" evidence="1">
    <location>
        <begin position="81"/>
        <end position="100"/>
    </location>
</feature>
<evidence type="ECO:0000313" key="3">
    <source>
        <dbReference type="Proteomes" id="UP000887159"/>
    </source>
</evidence>
<proteinExistence type="predicted"/>
<organism evidence="2 3">
    <name type="scientific">Trichonephila clavipes</name>
    <name type="common">Golden silk orbweaver</name>
    <name type="synonym">Nephila clavipes</name>
    <dbReference type="NCBI Taxonomy" id="2585209"/>
    <lineage>
        <taxon>Eukaryota</taxon>
        <taxon>Metazoa</taxon>
        <taxon>Ecdysozoa</taxon>
        <taxon>Arthropoda</taxon>
        <taxon>Chelicerata</taxon>
        <taxon>Arachnida</taxon>
        <taxon>Araneae</taxon>
        <taxon>Araneomorphae</taxon>
        <taxon>Entelegynae</taxon>
        <taxon>Araneoidea</taxon>
        <taxon>Nephilidae</taxon>
        <taxon>Trichonephila</taxon>
    </lineage>
</organism>
<accession>A0A8X6WIE4</accession>
<protein>
    <submittedName>
        <fullName evidence="2">Uncharacterized protein</fullName>
    </submittedName>
</protein>
<dbReference type="Proteomes" id="UP000887159">
    <property type="component" value="Unassembled WGS sequence"/>
</dbReference>
<keyword evidence="1" id="KW-1133">Transmembrane helix</keyword>
<evidence type="ECO:0000256" key="1">
    <source>
        <dbReference type="SAM" id="Phobius"/>
    </source>
</evidence>
<name>A0A8X6WIE4_TRICX</name>
<sequence length="101" mass="11235">MQGIEVREVWKPSKKFTASNPPTGICSMRWLRIAIEKYAVAPSCINHTIWRAAASIPGSNSGMTFSRKTWGFARLRHSGRICILAAPLVHPTLTIIMIITD</sequence>
<dbReference type="AlphaFoldDB" id="A0A8X6WIE4"/>
<evidence type="ECO:0000313" key="2">
    <source>
        <dbReference type="EMBL" id="GFY34889.1"/>
    </source>
</evidence>
<keyword evidence="3" id="KW-1185">Reference proteome</keyword>
<comment type="caution">
    <text evidence="2">The sequence shown here is derived from an EMBL/GenBank/DDBJ whole genome shotgun (WGS) entry which is preliminary data.</text>
</comment>
<gene>
    <name evidence="2" type="ORF">TNCV_154621</name>
</gene>
<dbReference type="EMBL" id="BMAU01021429">
    <property type="protein sequence ID" value="GFY34889.1"/>
    <property type="molecule type" value="Genomic_DNA"/>
</dbReference>